<evidence type="ECO:0000256" key="1">
    <source>
        <dbReference type="SAM" id="Phobius"/>
    </source>
</evidence>
<evidence type="ECO:0000259" key="2">
    <source>
        <dbReference type="Pfam" id="PF07885"/>
    </source>
</evidence>
<protein>
    <recommendedName>
        <fullName evidence="2">Potassium channel domain-containing protein</fullName>
    </recommendedName>
</protein>
<evidence type="ECO:0000313" key="4">
    <source>
        <dbReference type="Proteomes" id="UP001500383"/>
    </source>
</evidence>
<dbReference type="InterPro" id="IPR013099">
    <property type="entry name" value="K_chnl_dom"/>
</dbReference>
<feature type="transmembrane region" description="Helical" evidence="1">
    <location>
        <begin position="49"/>
        <end position="75"/>
    </location>
</feature>
<dbReference type="Proteomes" id="UP001500383">
    <property type="component" value="Unassembled WGS sequence"/>
</dbReference>
<dbReference type="Pfam" id="PF07885">
    <property type="entry name" value="Ion_trans_2"/>
    <property type="match status" value="1"/>
</dbReference>
<keyword evidence="4" id="KW-1185">Reference proteome</keyword>
<organism evidence="3 4">
    <name type="scientific">Dietzia cercidiphylli</name>
    <dbReference type="NCBI Taxonomy" id="498199"/>
    <lineage>
        <taxon>Bacteria</taxon>
        <taxon>Bacillati</taxon>
        <taxon>Actinomycetota</taxon>
        <taxon>Actinomycetes</taxon>
        <taxon>Mycobacteriales</taxon>
        <taxon>Dietziaceae</taxon>
        <taxon>Dietzia</taxon>
    </lineage>
</organism>
<dbReference type="Gene3D" id="1.10.287.70">
    <property type="match status" value="1"/>
</dbReference>
<keyword evidence="1" id="KW-0472">Membrane</keyword>
<sequence>MVGAGIIALGLMDVFRALMHPRSEAALSKVVFSALWAVSRRFGHRLGSIVGPAGMVVTVLVWVLLQAVGWALVYLPHVPDGFDYSSGIDPGRHPVAAEALYVSLVTLATLGFGDVVATEPLIRFLAPVEALTGFALLTASLTWFMQIYPPLSRRSALALRLHGLAEADFAAAVRDLPRTPSRG</sequence>
<feature type="domain" description="Potassium channel" evidence="2">
    <location>
        <begin position="96"/>
        <end position="146"/>
    </location>
</feature>
<keyword evidence="1" id="KW-1133">Transmembrane helix</keyword>
<keyword evidence="1" id="KW-0812">Transmembrane</keyword>
<proteinExistence type="predicted"/>
<dbReference type="SUPFAM" id="SSF81324">
    <property type="entry name" value="Voltage-gated potassium channels"/>
    <property type="match status" value="1"/>
</dbReference>
<feature type="transmembrane region" description="Helical" evidence="1">
    <location>
        <begin position="124"/>
        <end position="145"/>
    </location>
</feature>
<reference evidence="4" key="1">
    <citation type="journal article" date="2019" name="Int. J. Syst. Evol. Microbiol.">
        <title>The Global Catalogue of Microorganisms (GCM) 10K type strain sequencing project: providing services to taxonomists for standard genome sequencing and annotation.</title>
        <authorList>
            <consortium name="The Broad Institute Genomics Platform"/>
            <consortium name="The Broad Institute Genome Sequencing Center for Infectious Disease"/>
            <person name="Wu L."/>
            <person name="Ma J."/>
        </authorList>
    </citation>
    <scope>NUCLEOTIDE SEQUENCE [LARGE SCALE GENOMIC DNA]</scope>
    <source>
        <strain evidence="4">JCM 16002</strain>
    </source>
</reference>
<evidence type="ECO:0000313" key="3">
    <source>
        <dbReference type="EMBL" id="GAA1715813.1"/>
    </source>
</evidence>
<accession>A0ABP4V579</accession>
<name>A0ABP4V579_9ACTN</name>
<feature type="transmembrane region" description="Helical" evidence="1">
    <location>
        <begin position="95"/>
        <end position="117"/>
    </location>
</feature>
<dbReference type="EMBL" id="BAAAQG010000013">
    <property type="protein sequence ID" value="GAA1715813.1"/>
    <property type="molecule type" value="Genomic_DNA"/>
</dbReference>
<gene>
    <name evidence="3" type="ORF">GCM10009831_26920</name>
</gene>
<comment type="caution">
    <text evidence="3">The sequence shown here is derived from an EMBL/GenBank/DDBJ whole genome shotgun (WGS) entry which is preliminary data.</text>
</comment>